<organism evidence="2 3">
    <name type="scientific">Flavobacterium arundinis</name>
    <dbReference type="NCBI Taxonomy" id="3139143"/>
    <lineage>
        <taxon>Bacteria</taxon>
        <taxon>Pseudomonadati</taxon>
        <taxon>Bacteroidota</taxon>
        <taxon>Flavobacteriia</taxon>
        <taxon>Flavobacteriales</taxon>
        <taxon>Flavobacteriaceae</taxon>
        <taxon>Flavobacterium</taxon>
    </lineage>
</organism>
<evidence type="ECO:0000313" key="3">
    <source>
        <dbReference type="Proteomes" id="UP001464555"/>
    </source>
</evidence>
<dbReference type="Gene3D" id="3.30.110.170">
    <property type="entry name" value="Protein of unknown function (DUF541), domain 1"/>
    <property type="match status" value="1"/>
</dbReference>
<sequence>MKKLFLPILILGFINALAQESGNVNYGKNRYQPQVQNMNNIMSTNGDEIHIAIRGIYNEKPSLYSATFSIVQVGTSLEEIDALMNEKINAIKAGIKASDPTIEVITDMISFVPVYEYEVSKKIFSKKTYNEKPAGYEMKKNLIIKYKTPVLDKIVSICATQEVYDLVKVDYVITNLEAIQAKLQARMLEEYNNKLKYYALLLGEDLGPKKKTIGENYNLVYPVESYSNYTAFSRSQLPYSRNSVVNEVVKNETSYYNPVMVKLHDFVVNPEVTEPSVQVFYDLHVTIKMKKEEEPKPVPAPPVEKKIVYVVTANGDIKQLPL</sequence>
<keyword evidence="3" id="KW-1185">Reference proteome</keyword>
<accession>A0ABU9I099</accession>
<feature type="signal peptide" evidence="1">
    <location>
        <begin position="1"/>
        <end position="18"/>
    </location>
</feature>
<gene>
    <name evidence="2" type="ORF">AAEO56_14215</name>
</gene>
<evidence type="ECO:0000313" key="2">
    <source>
        <dbReference type="EMBL" id="MEL1245424.1"/>
    </source>
</evidence>
<evidence type="ECO:0008006" key="4">
    <source>
        <dbReference type="Google" id="ProtNLM"/>
    </source>
</evidence>
<dbReference type="Proteomes" id="UP001464555">
    <property type="component" value="Unassembled WGS sequence"/>
</dbReference>
<proteinExistence type="predicted"/>
<dbReference type="RefSeq" id="WP_341697737.1">
    <property type="nucleotide sequence ID" value="NZ_JBBYHR010000008.1"/>
</dbReference>
<dbReference type="EMBL" id="JBBYHR010000008">
    <property type="protein sequence ID" value="MEL1245424.1"/>
    <property type="molecule type" value="Genomic_DNA"/>
</dbReference>
<feature type="chain" id="PRO_5046159863" description="SIMPL domain-containing protein" evidence="1">
    <location>
        <begin position="19"/>
        <end position="322"/>
    </location>
</feature>
<evidence type="ECO:0000256" key="1">
    <source>
        <dbReference type="SAM" id="SignalP"/>
    </source>
</evidence>
<name>A0ABU9I099_9FLAO</name>
<protein>
    <recommendedName>
        <fullName evidence="4">SIMPL domain-containing protein</fullName>
    </recommendedName>
</protein>
<dbReference type="Gene3D" id="3.30.70.2970">
    <property type="entry name" value="Protein of unknown function (DUF541), domain 2"/>
    <property type="match status" value="1"/>
</dbReference>
<reference evidence="2 3" key="1">
    <citation type="submission" date="2024-04" db="EMBL/GenBank/DDBJ databases">
        <title>Flavobacterium sp. DGU11 16S ribosomal RNA gene Genome sequencing and assembly.</title>
        <authorList>
            <person name="Park S."/>
        </authorList>
    </citation>
    <scope>NUCLEOTIDE SEQUENCE [LARGE SCALE GENOMIC DNA]</scope>
    <source>
        <strain evidence="2 3">DGU11</strain>
    </source>
</reference>
<comment type="caution">
    <text evidence="2">The sequence shown here is derived from an EMBL/GenBank/DDBJ whole genome shotgun (WGS) entry which is preliminary data.</text>
</comment>
<keyword evidence="1" id="KW-0732">Signal</keyword>